<evidence type="ECO:0000313" key="1">
    <source>
        <dbReference type="EMBL" id="KAE8135475.1"/>
    </source>
</evidence>
<dbReference type="OrthoDB" id="7464126at2759"/>
<reference evidence="1 2" key="1">
    <citation type="submission" date="2019-04" db="EMBL/GenBank/DDBJ databases">
        <title>Friends and foes A comparative genomics study of 23 Aspergillus species from section Flavi.</title>
        <authorList>
            <consortium name="DOE Joint Genome Institute"/>
            <person name="Kjaerbolling I."/>
            <person name="Vesth T."/>
            <person name="Frisvad J.C."/>
            <person name="Nybo J.L."/>
            <person name="Theobald S."/>
            <person name="Kildgaard S."/>
            <person name="Isbrandt T."/>
            <person name="Kuo A."/>
            <person name="Sato A."/>
            <person name="Lyhne E.K."/>
            <person name="Kogle M.E."/>
            <person name="Wiebenga A."/>
            <person name="Kun R.S."/>
            <person name="Lubbers R.J."/>
            <person name="Makela M.R."/>
            <person name="Barry K."/>
            <person name="Chovatia M."/>
            <person name="Clum A."/>
            <person name="Daum C."/>
            <person name="Haridas S."/>
            <person name="He G."/>
            <person name="LaButti K."/>
            <person name="Lipzen A."/>
            <person name="Mondo S."/>
            <person name="Riley R."/>
            <person name="Salamov A."/>
            <person name="Simmons B.A."/>
            <person name="Magnuson J.K."/>
            <person name="Henrissat B."/>
            <person name="Mortensen U.H."/>
            <person name="Larsen T.O."/>
            <person name="Devries R.P."/>
            <person name="Grigoriev I.V."/>
            <person name="Machida M."/>
            <person name="Baker S.E."/>
            <person name="Andersen M.R."/>
        </authorList>
    </citation>
    <scope>NUCLEOTIDE SEQUENCE [LARGE SCALE GENOMIC DNA]</scope>
    <source>
        <strain evidence="1 2">CBS 117625</strain>
    </source>
</reference>
<dbReference type="Proteomes" id="UP000325672">
    <property type="component" value="Unassembled WGS sequence"/>
</dbReference>
<organism evidence="1 2">
    <name type="scientific">Aspergillus pseudotamarii</name>
    <dbReference type="NCBI Taxonomy" id="132259"/>
    <lineage>
        <taxon>Eukaryota</taxon>
        <taxon>Fungi</taxon>
        <taxon>Dikarya</taxon>
        <taxon>Ascomycota</taxon>
        <taxon>Pezizomycotina</taxon>
        <taxon>Eurotiomycetes</taxon>
        <taxon>Eurotiomycetidae</taxon>
        <taxon>Eurotiales</taxon>
        <taxon>Aspergillaceae</taxon>
        <taxon>Aspergillus</taxon>
        <taxon>Aspergillus subgen. Circumdati</taxon>
    </lineage>
</organism>
<gene>
    <name evidence="1" type="ORF">BDV38DRAFT_284912</name>
</gene>
<name>A0A5N6SLP3_ASPPS</name>
<protein>
    <recommendedName>
        <fullName evidence="3">Ankyrin repeat-containing domain protein</fullName>
    </recommendedName>
</protein>
<accession>A0A5N6SLP3</accession>
<proteinExistence type="predicted"/>
<dbReference type="EMBL" id="ML743593">
    <property type="protein sequence ID" value="KAE8135475.1"/>
    <property type="molecule type" value="Genomic_DNA"/>
</dbReference>
<evidence type="ECO:0000313" key="2">
    <source>
        <dbReference type="Proteomes" id="UP000325672"/>
    </source>
</evidence>
<sequence length="221" mass="24687">MSRASDIAITPQILVNAIGTIEIDTLQNILDRNDPSIITCDAIAMLGYVGDGEENTRLKMELQLRRVGPIKVTEAAMAKALEQNPTCEMVKTLLDHGWPVTQNILQRTTEWGMATIFKLLLEAGGQLTPKMIAGSAKKIHDGNVMVTLVVSLMDRPLNDNLWAQMMLQYVENTWGSPETLQALLEMKPGLKVPKWFLIAFTKNSMKGEHHSGYHFKRTADR</sequence>
<evidence type="ECO:0008006" key="3">
    <source>
        <dbReference type="Google" id="ProtNLM"/>
    </source>
</evidence>
<dbReference type="AlphaFoldDB" id="A0A5N6SLP3"/>
<dbReference type="GeneID" id="43644586"/>
<dbReference type="RefSeq" id="XP_031911538.1">
    <property type="nucleotide sequence ID" value="XM_032060376.1"/>
</dbReference>
<keyword evidence="2" id="KW-1185">Reference proteome</keyword>